<proteinExistence type="predicted"/>
<dbReference type="AlphaFoldDB" id="B9XJ55"/>
<keyword evidence="1" id="KW-1133">Transmembrane helix</keyword>
<dbReference type="EMBL" id="ABOX02000020">
    <property type="protein sequence ID" value="EEF60093.1"/>
    <property type="molecule type" value="Genomic_DNA"/>
</dbReference>
<name>B9XJ55_PEDPL</name>
<evidence type="ECO:0000256" key="1">
    <source>
        <dbReference type="SAM" id="Phobius"/>
    </source>
</evidence>
<evidence type="ECO:0000313" key="2">
    <source>
        <dbReference type="EMBL" id="EEF60093.1"/>
    </source>
</evidence>
<feature type="transmembrane region" description="Helical" evidence="1">
    <location>
        <begin position="49"/>
        <end position="66"/>
    </location>
</feature>
<gene>
    <name evidence="2" type="ORF">Cflav_PD3152</name>
</gene>
<organism evidence="2 3">
    <name type="scientific">Pedosphaera parvula (strain Ellin514)</name>
    <dbReference type="NCBI Taxonomy" id="320771"/>
    <lineage>
        <taxon>Bacteria</taxon>
        <taxon>Pseudomonadati</taxon>
        <taxon>Verrucomicrobiota</taxon>
        <taxon>Pedosphaerae</taxon>
        <taxon>Pedosphaerales</taxon>
        <taxon>Pedosphaeraceae</taxon>
        <taxon>Pedosphaera</taxon>
    </lineage>
</organism>
<keyword evidence="1" id="KW-0812">Transmembrane</keyword>
<evidence type="ECO:0008006" key="4">
    <source>
        <dbReference type="Google" id="ProtNLM"/>
    </source>
</evidence>
<dbReference type="STRING" id="320771.Cflav_PD3152"/>
<feature type="transmembrane region" description="Helical" evidence="1">
    <location>
        <begin position="97"/>
        <end position="114"/>
    </location>
</feature>
<keyword evidence="1" id="KW-0472">Membrane</keyword>
<keyword evidence="3" id="KW-1185">Reference proteome</keyword>
<evidence type="ECO:0000313" key="3">
    <source>
        <dbReference type="Proteomes" id="UP000003688"/>
    </source>
</evidence>
<accession>B9XJ55</accession>
<sequence>MKIATIIVRSLLGLIFIVFGLNLFLHFIPMPPPPEGPARDFMTSLFVSHYVYVVGALQVAGGLLLLSDRSAPLALTLLGPVIVNILCFHAFMAPAGLPMAIVVSVLALFLLWRYRGNFAGILVTAPANVNSRSQQPAARTLPDHS</sequence>
<comment type="caution">
    <text evidence="2">The sequence shown here is derived from an EMBL/GenBank/DDBJ whole genome shotgun (WGS) entry which is preliminary data.</text>
</comment>
<dbReference type="Proteomes" id="UP000003688">
    <property type="component" value="Unassembled WGS sequence"/>
</dbReference>
<reference evidence="2 3" key="1">
    <citation type="journal article" date="2011" name="J. Bacteriol.">
        <title>Genome sequence of 'Pedosphaera parvula' Ellin514, an aerobic Verrucomicrobial isolate from pasture soil.</title>
        <authorList>
            <person name="Kant R."/>
            <person name="van Passel M.W."/>
            <person name="Sangwan P."/>
            <person name="Palva A."/>
            <person name="Lucas S."/>
            <person name="Copeland A."/>
            <person name="Lapidus A."/>
            <person name="Glavina Del Rio T."/>
            <person name="Dalin E."/>
            <person name="Tice H."/>
            <person name="Bruce D."/>
            <person name="Goodwin L."/>
            <person name="Pitluck S."/>
            <person name="Chertkov O."/>
            <person name="Larimer F.W."/>
            <person name="Land M.L."/>
            <person name="Hauser L."/>
            <person name="Brettin T.S."/>
            <person name="Detter J.C."/>
            <person name="Han S."/>
            <person name="de Vos W.M."/>
            <person name="Janssen P.H."/>
            <person name="Smidt H."/>
        </authorList>
    </citation>
    <scope>NUCLEOTIDE SEQUENCE [LARGE SCALE GENOMIC DNA]</scope>
    <source>
        <strain evidence="2 3">Ellin514</strain>
    </source>
</reference>
<protein>
    <recommendedName>
        <fullName evidence="4">DoxX family protein</fullName>
    </recommendedName>
</protein>
<feature type="transmembrane region" description="Helical" evidence="1">
    <location>
        <begin position="7"/>
        <end position="29"/>
    </location>
</feature>
<feature type="transmembrane region" description="Helical" evidence="1">
    <location>
        <begin position="73"/>
        <end position="91"/>
    </location>
</feature>
<dbReference type="RefSeq" id="WP_007415848.1">
    <property type="nucleotide sequence ID" value="NZ_ABOX02000020.1"/>
</dbReference>